<evidence type="ECO:0000313" key="2">
    <source>
        <dbReference type="Proteomes" id="UP000004793"/>
    </source>
</evidence>
<name>A0A7U6JFJ3_CALEA</name>
<gene>
    <name evidence="1" type="ordered locus">CSE_00840</name>
</gene>
<dbReference type="AlphaFoldDB" id="A0A7U6JFJ3"/>
<sequence>MKKIKLILVVLVLTLLFTNAGGLNVKAYDDQQAYIERYNLNHIQYLLNEAFNKAVLLNKNSTSTKPSVSPDGGSFYTERFDHYVFGNGYKQLRGYLINYVVARGGPQMIEVSTDYLRSYTGSIQVNGEVTTELKNAIIGAIQAKLGVATTWQTTAQSNIHIGSTAQVLAETDTYTLSM</sequence>
<keyword evidence="2" id="KW-1185">Reference proteome</keyword>
<dbReference type="KEGG" id="cex:CSE_00840"/>
<evidence type="ECO:0000313" key="1">
    <source>
        <dbReference type="EMBL" id="BAL80210.1"/>
    </source>
</evidence>
<proteinExistence type="predicted"/>
<dbReference type="Proteomes" id="UP000004793">
    <property type="component" value="Chromosome"/>
</dbReference>
<dbReference type="EMBL" id="AP012051">
    <property type="protein sequence ID" value="BAL80210.1"/>
    <property type="molecule type" value="Genomic_DNA"/>
</dbReference>
<organism evidence="1 2">
    <name type="scientific">Caldisericum exile (strain DSM 21853 / NBRC 104410 / AZM16c01)</name>
    <dbReference type="NCBI Taxonomy" id="511051"/>
    <lineage>
        <taxon>Bacteria</taxon>
        <taxon>Pseudomonadati</taxon>
        <taxon>Caldisericota/Cryosericota group</taxon>
        <taxon>Caldisericota</taxon>
        <taxon>Caldisericia</taxon>
        <taxon>Caldisericales</taxon>
        <taxon>Caldisericaceae</taxon>
        <taxon>Caldisericum</taxon>
    </lineage>
</organism>
<accession>A0A7U6JFJ3</accession>
<dbReference type="RefSeq" id="WP_014452618.1">
    <property type="nucleotide sequence ID" value="NC_017096.1"/>
</dbReference>
<protein>
    <submittedName>
        <fullName evidence="1">Uncharacterized protein</fullName>
    </submittedName>
</protein>
<reference evidence="1 2" key="1">
    <citation type="submission" date="2011-01" db="EMBL/GenBank/DDBJ databases">
        <title>Whole genome sequence of Caldisericum exile AZM16c01.</title>
        <authorList>
            <person name="Narita-Yamada S."/>
            <person name="Kawakoshi A."/>
            <person name="Nakamura S."/>
            <person name="Sasagawa M."/>
            <person name="Fukada J."/>
            <person name="Sekine M."/>
            <person name="Kato Y."/>
            <person name="Fukai R."/>
            <person name="Sasaki K."/>
            <person name="Hanamaki A."/>
            <person name="Narita H."/>
            <person name="Konno Y."/>
            <person name="Mori K."/>
            <person name="Yamazaki S."/>
            <person name="Suzuki K."/>
            <person name="Fujita N."/>
        </authorList>
    </citation>
    <scope>NUCLEOTIDE SEQUENCE [LARGE SCALE GENOMIC DNA]</scope>
    <source>
        <strain evidence="2">DSM 21853 / NBRC 104410 / AZM16c01</strain>
    </source>
</reference>